<dbReference type="NCBIfam" id="TIGR00350">
    <property type="entry name" value="lytR_cpsA_psr"/>
    <property type="match status" value="1"/>
</dbReference>
<dbReference type="RefSeq" id="WP_135371916.1">
    <property type="nucleotide sequence ID" value="NZ_RKLY01000008.1"/>
</dbReference>
<evidence type="ECO:0000259" key="2">
    <source>
        <dbReference type="Pfam" id="PF03816"/>
    </source>
</evidence>
<dbReference type="Pfam" id="PF03816">
    <property type="entry name" value="LytR_cpsA_psr"/>
    <property type="match status" value="1"/>
</dbReference>
<dbReference type="InterPro" id="IPR050922">
    <property type="entry name" value="LytR/CpsA/Psr_CW_biosynth"/>
</dbReference>
<evidence type="ECO:0000313" key="4">
    <source>
        <dbReference type="Proteomes" id="UP000298021"/>
    </source>
</evidence>
<keyword evidence="4" id="KW-1185">Reference proteome</keyword>
<accession>A0A4Z0JLX3</accession>
<reference evidence="3 4" key="1">
    <citation type="submission" date="2018-10" db="EMBL/GenBank/DDBJ databases">
        <title>Lactobacillus sp. R7 and Lactobacillus sp. R19 isolated from fermented mustard green product of Taiwan.</title>
        <authorList>
            <person name="Lin S.-T."/>
        </authorList>
    </citation>
    <scope>NUCLEOTIDE SEQUENCE [LARGE SCALE GENOMIC DNA]</scope>
    <source>
        <strain evidence="3 4">BCRC 81127</strain>
    </source>
</reference>
<dbReference type="InterPro" id="IPR004474">
    <property type="entry name" value="LytR_CpsA_psr"/>
</dbReference>
<dbReference type="PANTHER" id="PTHR33392">
    <property type="entry name" value="POLYISOPRENYL-TEICHOIC ACID--PEPTIDOGLYCAN TEICHOIC ACID TRANSFERASE TAGU"/>
    <property type="match status" value="1"/>
</dbReference>
<feature type="domain" description="Cell envelope-related transcriptional attenuator" evidence="2">
    <location>
        <begin position="72"/>
        <end position="217"/>
    </location>
</feature>
<dbReference type="Gene3D" id="3.40.630.190">
    <property type="entry name" value="LCP protein"/>
    <property type="match status" value="1"/>
</dbReference>
<organism evidence="3 4">
    <name type="scientific">Companilactobacillus suantsaicola</name>
    <dbReference type="NCBI Taxonomy" id="2487723"/>
    <lineage>
        <taxon>Bacteria</taxon>
        <taxon>Bacillati</taxon>
        <taxon>Bacillota</taxon>
        <taxon>Bacilli</taxon>
        <taxon>Lactobacillales</taxon>
        <taxon>Lactobacillaceae</taxon>
        <taxon>Companilactobacillus</taxon>
    </lineage>
</organism>
<sequence length="340" mass="37695">MKKLKVFSIILGIILVLMLAIGGIYVNKMQDALNSLNTSKSSVSKKIKQGKPFSILLLGADTGADGRVDRGNSDTMMLLTLNPKKQQTVAYSIPRDALAEMVGDKKKNVQKINAAYNIGLSPMAKKTVGSLLGVPVDYHVAINMDALKKTVDFVGGVTVTSDLKVSFDGVTIPKGTHHLNGKQALTYARMRYQDPRGDYGRQIRQQQVLKAVTKKLETPKYIVKIPELIKTVKDDISTDLTAKEIDEIVLKYRSSSKNMDFNQIQGKTAWINGSSYQILPTDTMQRASNNLRDNLGLSDQTLNNTETKLNAKNEDFFSDEDSTDYDTFGLNTTFYSNNTY</sequence>
<comment type="similarity">
    <text evidence="1">Belongs to the LytR/CpsA/Psr (LCP) family.</text>
</comment>
<evidence type="ECO:0000256" key="1">
    <source>
        <dbReference type="ARBA" id="ARBA00006068"/>
    </source>
</evidence>
<dbReference type="OrthoDB" id="9782542at2"/>
<comment type="caution">
    <text evidence="3">The sequence shown here is derived from an EMBL/GenBank/DDBJ whole genome shotgun (WGS) entry which is preliminary data.</text>
</comment>
<dbReference type="EMBL" id="RKLY01000008">
    <property type="protein sequence ID" value="TGD23957.1"/>
    <property type="molecule type" value="Genomic_DNA"/>
</dbReference>
<protein>
    <submittedName>
        <fullName evidence="3">LytR family transcriptional regulator</fullName>
    </submittedName>
</protein>
<gene>
    <name evidence="3" type="ORF">EGT49_04480</name>
</gene>
<dbReference type="Proteomes" id="UP000298021">
    <property type="component" value="Unassembled WGS sequence"/>
</dbReference>
<evidence type="ECO:0000313" key="3">
    <source>
        <dbReference type="EMBL" id="TGD23957.1"/>
    </source>
</evidence>
<proteinExistence type="inferred from homology"/>
<dbReference type="PANTHER" id="PTHR33392:SF6">
    <property type="entry name" value="POLYISOPRENYL-TEICHOIC ACID--PEPTIDOGLYCAN TEICHOIC ACID TRANSFERASE TAGU"/>
    <property type="match status" value="1"/>
</dbReference>
<dbReference type="AlphaFoldDB" id="A0A4Z0JLX3"/>
<name>A0A4Z0JLX3_9LACO</name>